<dbReference type="GeneID" id="104963235"/>
<evidence type="ECO:0000313" key="3">
    <source>
        <dbReference type="Proteomes" id="UP000504611"/>
    </source>
</evidence>
<dbReference type="SUPFAM" id="SSF47616">
    <property type="entry name" value="GST C-terminal domain-like"/>
    <property type="match status" value="1"/>
</dbReference>
<dbReference type="InterPro" id="IPR036282">
    <property type="entry name" value="Glutathione-S-Trfase_C_sf"/>
</dbReference>
<dbReference type="GO" id="GO:0006414">
    <property type="term" value="P:translational elongation"/>
    <property type="evidence" value="ECO:0007669"/>
    <property type="project" value="TreeGrafter"/>
</dbReference>
<organism evidence="3 4">
    <name type="scientific">Notothenia coriiceps</name>
    <name type="common">black rockcod</name>
    <dbReference type="NCBI Taxonomy" id="8208"/>
    <lineage>
        <taxon>Eukaryota</taxon>
        <taxon>Metazoa</taxon>
        <taxon>Chordata</taxon>
        <taxon>Craniata</taxon>
        <taxon>Vertebrata</taxon>
        <taxon>Euteleostomi</taxon>
        <taxon>Actinopterygii</taxon>
        <taxon>Neopterygii</taxon>
        <taxon>Teleostei</taxon>
        <taxon>Neoteleostei</taxon>
        <taxon>Acanthomorphata</taxon>
        <taxon>Eupercaria</taxon>
        <taxon>Perciformes</taxon>
        <taxon>Notothenioidei</taxon>
        <taxon>Nototheniidae</taxon>
        <taxon>Notothenia</taxon>
    </lineage>
</organism>
<dbReference type="KEGG" id="ncc:104963235"/>
<protein>
    <submittedName>
        <fullName evidence="4">Valine--tRNA ligase-like</fullName>
    </submittedName>
</protein>
<feature type="compositionally biased region" description="Low complexity" evidence="1">
    <location>
        <begin position="209"/>
        <end position="226"/>
    </location>
</feature>
<dbReference type="Proteomes" id="UP000504611">
    <property type="component" value="Unplaced"/>
</dbReference>
<dbReference type="Gene3D" id="1.20.1050.10">
    <property type="match status" value="1"/>
</dbReference>
<keyword evidence="3" id="KW-1185">Reference proteome</keyword>
<evidence type="ECO:0000256" key="1">
    <source>
        <dbReference type="SAM" id="MobiDB-lite"/>
    </source>
</evidence>
<sequence>MATLYVSPHPDDFRSLLALIAAEFCPSSRPRTLTEDPPASLNACSRPTLVLGAGGSESVLSGAPAVSWYLANQGKRAGADTKQQSQVWQWLSFADNELTPVSCAVVFPLMGMTGVDKKLQQSSRAEMMRVLKVLDKALEPRTFLVGESITLADMAVATAVLLPFKYVLEPSDRKVLTNVTRWFTTCTNQPQFLKVLGAITLCEKMVPVTPKPKAATNPKAAPASPAVESTEAEANGPPKTEAQLKKDAKKREKLEKFQQKKDTEEKKKSLPQTE</sequence>
<dbReference type="AlphaFoldDB" id="A0A6I9PPI3"/>
<reference evidence="4" key="1">
    <citation type="submission" date="2025-08" db="UniProtKB">
        <authorList>
            <consortium name="RefSeq"/>
        </authorList>
    </citation>
    <scope>IDENTIFICATION</scope>
    <source>
        <tissue evidence="4">Muscle</tissue>
    </source>
</reference>
<name>A0A6I9PPI3_9TELE</name>
<dbReference type="PANTHER" id="PTHR43986">
    <property type="entry name" value="ELONGATION FACTOR 1-GAMMA"/>
    <property type="match status" value="1"/>
</dbReference>
<feature type="compositionally biased region" description="Basic and acidic residues" evidence="1">
    <location>
        <begin position="242"/>
        <end position="268"/>
    </location>
</feature>
<dbReference type="InterPro" id="IPR004046">
    <property type="entry name" value="GST_C"/>
</dbReference>
<gene>
    <name evidence="4" type="primary">LOC104963235</name>
</gene>
<dbReference type="RefSeq" id="XP_010790102.1">
    <property type="nucleotide sequence ID" value="XM_010791800.1"/>
</dbReference>
<feature type="domain" description="GST C-terminal" evidence="2">
    <location>
        <begin position="80"/>
        <end position="208"/>
    </location>
</feature>
<dbReference type="GO" id="GO:0005634">
    <property type="term" value="C:nucleus"/>
    <property type="evidence" value="ECO:0007669"/>
    <property type="project" value="TreeGrafter"/>
</dbReference>
<dbReference type="FunFam" id="1.20.1050.10:FF:000006">
    <property type="entry name" value="Elongation factor 1 gamma"/>
    <property type="match status" value="1"/>
</dbReference>
<proteinExistence type="predicted"/>
<dbReference type="GO" id="GO:0005737">
    <property type="term" value="C:cytoplasm"/>
    <property type="evidence" value="ECO:0007669"/>
    <property type="project" value="TreeGrafter"/>
</dbReference>
<dbReference type="InterPro" id="IPR050802">
    <property type="entry name" value="EF-GSTs"/>
</dbReference>
<dbReference type="Pfam" id="PF00043">
    <property type="entry name" value="GST_C"/>
    <property type="match status" value="1"/>
</dbReference>
<dbReference type="InterPro" id="IPR010987">
    <property type="entry name" value="Glutathione-S-Trfase_C-like"/>
</dbReference>
<dbReference type="PROSITE" id="PS50405">
    <property type="entry name" value="GST_CTER"/>
    <property type="match status" value="1"/>
</dbReference>
<dbReference type="OrthoDB" id="249703at2759"/>
<evidence type="ECO:0000259" key="2">
    <source>
        <dbReference type="PROSITE" id="PS50405"/>
    </source>
</evidence>
<dbReference type="PANTHER" id="PTHR43986:SF1">
    <property type="entry name" value="ELONGATION FACTOR 1-GAMMA"/>
    <property type="match status" value="1"/>
</dbReference>
<dbReference type="CDD" id="cd10294">
    <property type="entry name" value="GST_C_ValRS_N"/>
    <property type="match status" value="1"/>
</dbReference>
<feature type="non-terminal residue" evidence="4">
    <location>
        <position position="274"/>
    </location>
</feature>
<accession>A0A6I9PPI3</accession>
<feature type="region of interest" description="Disordered" evidence="1">
    <location>
        <begin position="209"/>
        <end position="274"/>
    </location>
</feature>
<evidence type="ECO:0000313" key="4">
    <source>
        <dbReference type="RefSeq" id="XP_010790102.1"/>
    </source>
</evidence>